<dbReference type="Proteomes" id="UP000516437">
    <property type="component" value="Chromosome 7"/>
</dbReference>
<evidence type="ECO:0000313" key="2">
    <source>
        <dbReference type="Proteomes" id="UP000516437"/>
    </source>
</evidence>
<reference evidence="1 2" key="1">
    <citation type="journal article" date="2019" name="Plant Biotechnol. J.">
        <title>The red bayberry genome and genetic basis of sex determination.</title>
        <authorList>
            <person name="Jia H.M."/>
            <person name="Jia H.J."/>
            <person name="Cai Q.L."/>
            <person name="Wang Y."/>
            <person name="Zhao H.B."/>
            <person name="Yang W.F."/>
            <person name="Wang G.Y."/>
            <person name="Li Y.H."/>
            <person name="Zhan D.L."/>
            <person name="Shen Y.T."/>
            <person name="Niu Q.F."/>
            <person name="Chang L."/>
            <person name="Qiu J."/>
            <person name="Zhao L."/>
            <person name="Xie H.B."/>
            <person name="Fu W.Y."/>
            <person name="Jin J."/>
            <person name="Li X.W."/>
            <person name="Jiao Y."/>
            <person name="Zhou C.C."/>
            <person name="Tu T."/>
            <person name="Chai C.Y."/>
            <person name="Gao J.L."/>
            <person name="Fan L.J."/>
            <person name="van de Weg E."/>
            <person name="Wang J.Y."/>
            <person name="Gao Z.S."/>
        </authorList>
    </citation>
    <scope>NUCLEOTIDE SEQUENCE [LARGE SCALE GENOMIC DNA]</scope>
    <source>
        <tissue evidence="1">Leaves</tissue>
    </source>
</reference>
<name>A0A6A1V2P0_9ROSI</name>
<evidence type="ECO:0000313" key="1">
    <source>
        <dbReference type="EMBL" id="KAB1205520.1"/>
    </source>
</evidence>
<dbReference type="SUPFAM" id="SSF48239">
    <property type="entry name" value="Terpenoid cyclases/Protein prenyltransferases"/>
    <property type="match status" value="1"/>
</dbReference>
<protein>
    <submittedName>
        <fullName evidence="1">Myrcene synthase, chloroplastic</fullName>
    </submittedName>
</protein>
<accession>A0A6A1V2P0</accession>
<sequence>MDLRCLASVIPNFNFSRLTPSTKIPISVVTSRRTSTGSVLTFQCKATSEISSHPVVARRSANYQPTIWHYNYIESLRSEYVGESCSRRIDKLKGDVRMMLDNVVDPLEQLELLISYKGLDYLITLKTK</sequence>
<dbReference type="InterPro" id="IPR036965">
    <property type="entry name" value="Terpene_synth_N_sf"/>
</dbReference>
<dbReference type="GO" id="GO:0010333">
    <property type="term" value="F:terpene synthase activity"/>
    <property type="evidence" value="ECO:0007669"/>
    <property type="project" value="InterPro"/>
</dbReference>
<dbReference type="Gene3D" id="1.50.10.130">
    <property type="entry name" value="Terpene synthase, N-terminal domain"/>
    <property type="match status" value="1"/>
</dbReference>
<comment type="caution">
    <text evidence="1">The sequence shown here is derived from an EMBL/GenBank/DDBJ whole genome shotgun (WGS) entry which is preliminary data.</text>
</comment>
<dbReference type="AlphaFoldDB" id="A0A6A1V2P0"/>
<gene>
    <name evidence="1" type="ORF">CJ030_MR7G026013</name>
</gene>
<dbReference type="EMBL" id="RXIC02000025">
    <property type="protein sequence ID" value="KAB1205520.1"/>
    <property type="molecule type" value="Genomic_DNA"/>
</dbReference>
<dbReference type="InterPro" id="IPR008930">
    <property type="entry name" value="Terpenoid_cyclase/PrenylTrfase"/>
</dbReference>
<organism evidence="1 2">
    <name type="scientific">Morella rubra</name>
    <name type="common">Chinese bayberry</name>
    <dbReference type="NCBI Taxonomy" id="262757"/>
    <lineage>
        <taxon>Eukaryota</taxon>
        <taxon>Viridiplantae</taxon>
        <taxon>Streptophyta</taxon>
        <taxon>Embryophyta</taxon>
        <taxon>Tracheophyta</taxon>
        <taxon>Spermatophyta</taxon>
        <taxon>Magnoliopsida</taxon>
        <taxon>eudicotyledons</taxon>
        <taxon>Gunneridae</taxon>
        <taxon>Pentapetalae</taxon>
        <taxon>rosids</taxon>
        <taxon>fabids</taxon>
        <taxon>Fagales</taxon>
        <taxon>Myricaceae</taxon>
        <taxon>Morella</taxon>
    </lineage>
</organism>
<proteinExistence type="predicted"/>
<dbReference type="OrthoDB" id="1936865at2759"/>
<keyword evidence="2" id="KW-1185">Reference proteome</keyword>